<dbReference type="CDD" id="cd03259">
    <property type="entry name" value="ABC_Carb_Solutes_like"/>
    <property type="match status" value="1"/>
</dbReference>
<dbReference type="Gene3D" id="3.40.50.300">
    <property type="entry name" value="P-loop containing nucleotide triphosphate hydrolases"/>
    <property type="match status" value="1"/>
</dbReference>
<evidence type="ECO:0000313" key="10">
    <source>
        <dbReference type="EMBL" id="BDE95655.1"/>
    </source>
</evidence>
<evidence type="ECO:0000256" key="6">
    <source>
        <dbReference type="ARBA" id="ARBA00023004"/>
    </source>
</evidence>
<evidence type="ECO:0000259" key="9">
    <source>
        <dbReference type="PROSITE" id="PS50893"/>
    </source>
</evidence>
<evidence type="ECO:0000256" key="8">
    <source>
        <dbReference type="ARBA" id="ARBA00023136"/>
    </source>
</evidence>
<evidence type="ECO:0000256" key="5">
    <source>
        <dbReference type="ARBA" id="ARBA00022840"/>
    </source>
</evidence>
<keyword evidence="11" id="KW-1185">Reference proteome</keyword>
<keyword evidence="7" id="KW-0406">Ion transport</keyword>
<keyword evidence="5 10" id="KW-0067">ATP-binding</keyword>
<dbReference type="InterPro" id="IPR003439">
    <property type="entry name" value="ABC_transporter-like_ATP-bd"/>
</dbReference>
<evidence type="ECO:0000256" key="7">
    <source>
        <dbReference type="ARBA" id="ARBA00023065"/>
    </source>
</evidence>
<dbReference type="SUPFAM" id="SSF52540">
    <property type="entry name" value="P-loop containing nucleoside triphosphate hydrolases"/>
    <property type="match status" value="1"/>
</dbReference>
<dbReference type="InterPro" id="IPR017871">
    <property type="entry name" value="ABC_transporter-like_CS"/>
</dbReference>
<dbReference type="PROSITE" id="PS00211">
    <property type="entry name" value="ABC_TRANSPORTER_1"/>
    <property type="match status" value="1"/>
</dbReference>
<dbReference type="PANTHER" id="PTHR42781:SF4">
    <property type="entry name" value="SPERMIDINE_PUTRESCINE IMPORT ATP-BINDING PROTEIN POTA"/>
    <property type="match status" value="1"/>
</dbReference>
<evidence type="ECO:0000313" key="11">
    <source>
        <dbReference type="Proteomes" id="UP001320544"/>
    </source>
</evidence>
<name>A0ABM7WHC6_9ACTN</name>
<dbReference type="Pfam" id="PF00005">
    <property type="entry name" value="ABC_tran"/>
    <property type="match status" value="1"/>
</dbReference>
<sequence length="346" mass="36968">MRLTVSDITIDLGTKPAKRVLDSVSFEAHDREFLSLLGASGAGKSTLLKIIAGILVQDGGSVSFDGRAIDGVASHKRNVGYVFQDMRLFPNMNVEENVAFPCKMRGMKKPARLDRARELLSHVQLDGFGKREVSSLSGGQQQRVALARALAATPQVLLLDEPFSGLDEHLRDDMRSLVLKLHREFGMTTIMVTHDAIEAIEMSDRIVYLSGGRVEQQGMPDELFEHPATSEIAACFGGCSTIAGAVEGGVFSAGPLSLPAQGVRCGSATAVIRQNAAFIDEGMPPVFSVRCCVYRGSTHLVRIDLGDQTLTVPSSSPISAGCLVGVAFDEAGVFVYPGRGGDDGDR</sequence>
<protein>
    <submittedName>
        <fullName evidence="10">Sulfate/thiosulfate import ATP-binding protein CysA</fullName>
    </submittedName>
</protein>
<evidence type="ECO:0000256" key="1">
    <source>
        <dbReference type="ARBA" id="ARBA00022448"/>
    </source>
</evidence>
<evidence type="ECO:0000256" key="4">
    <source>
        <dbReference type="ARBA" id="ARBA00022741"/>
    </source>
</evidence>
<dbReference type="InterPro" id="IPR015853">
    <property type="entry name" value="ABC_transpr_FbpC"/>
</dbReference>
<reference evidence="10 11" key="1">
    <citation type="submission" date="2022-01" db="EMBL/GenBank/DDBJ databases">
        <title>Novel bile acid biosynthetic pathways are enriched in the microbiome of centenarians.</title>
        <authorList>
            <person name="Sato Y."/>
            <person name="Atarashi K."/>
            <person name="Plichta R.D."/>
            <person name="Arai Y."/>
            <person name="Sasajima S."/>
            <person name="Kearney M.S."/>
            <person name="Suda W."/>
            <person name="Takeshita K."/>
            <person name="Sasaki T."/>
            <person name="Okamoto S."/>
            <person name="Skelly N.A."/>
            <person name="Okamura Y."/>
            <person name="Vlamakis H."/>
            <person name="Li Y."/>
            <person name="Tanoue T."/>
            <person name="Takei H."/>
            <person name="Nittono H."/>
            <person name="Narushima S."/>
            <person name="Irie J."/>
            <person name="Itoh H."/>
            <person name="Moriya K."/>
            <person name="Sugiura Y."/>
            <person name="Suematsu M."/>
            <person name="Moritoki N."/>
            <person name="Shibata S."/>
            <person name="Littman R.D."/>
            <person name="Fischbach A.M."/>
            <person name="Uwamino Y."/>
            <person name="Inoue T."/>
            <person name="Honda A."/>
            <person name="Hattori M."/>
            <person name="Murai T."/>
            <person name="Xavier J.R."/>
            <person name="Hirose N."/>
            <person name="Honda K."/>
        </authorList>
    </citation>
    <scope>NUCLEOTIDE SEQUENCE [LARGE SCALE GENOMIC DNA]</scope>
    <source>
        <strain evidence="10 11">CE91-St30</strain>
    </source>
</reference>
<keyword evidence="4" id="KW-0547">Nucleotide-binding</keyword>
<keyword evidence="2" id="KW-1003">Cell membrane</keyword>
<gene>
    <name evidence="10" type="primary">cysA</name>
    <name evidence="10" type="ORF">CE91St30_09880</name>
</gene>
<dbReference type="Proteomes" id="UP001320544">
    <property type="component" value="Chromosome"/>
</dbReference>
<accession>A0ABM7WHC6</accession>
<keyword evidence="3" id="KW-0410">Iron transport</keyword>
<dbReference type="SMART" id="SM00382">
    <property type="entry name" value="AAA"/>
    <property type="match status" value="1"/>
</dbReference>
<dbReference type="EMBL" id="AP025564">
    <property type="protein sequence ID" value="BDE95655.1"/>
    <property type="molecule type" value="Genomic_DNA"/>
</dbReference>
<evidence type="ECO:0000256" key="2">
    <source>
        <dbReference type="ARBA" id="ARBA00022475"/>
    </source>
</evidence>
<dbReference type="InterPro" id="IPR003593">
    <property type="entry name" value="AAA+_ATPase"/>
</dbReference>
<dbReference type="RefSeq" id="WP_244411965.1">
    <property type="nucleotide sequence ID" value="NZ_AP025564.1"/>
</dbReference>
<keyword evidence="8" id="KW-0472">Membrane</keyword>
<dbReference type="PANTHER" id="PTHR42781">
    <property type="entry name" value="SPERMIDINE/PUTRESCINE IMPORT ATP-BINDING PROTEIN POTA"/>
    <property type="match status" value="1"/>
</dbReference>
<dbReference type="InterPro" id="IPR050093">
    <property type="entry name" value="ABC_SmlMolc_Importer"/>
</dbReference>
<keyword evidence="1" id="KW-0813">Transport</keyword>
<proteinExistence type="predicted"/>
<dbReference type="InterPro" id="IPR027417">
    <property type="entry name" value="P-loop_NTPase"/>
</dbReference>
<dbReference type="PROSITE" id="PS50893">
    <property type="entry name" value="ABC_TRANSPORTER_2"/>
    <property type="match status" value="1"/>
</dbReference>
<evidence type="ECO:0000256" key="3">
    <source>
        <dbReference type="ARBA" id="ARBA00022496"/>
    </source>
</evidence>
<keyword evidence="6" id="KW-0408">Iron</keyword>
<feature type="domain" description="ABC transporter" evidence="9">
    <location>
        <begin position="3"/>
        <end position="236"/>
    </location>
</feature>
<organism evidence="10 11">
    <name type="scientific">Raoultibacter timonensis</name>
    <dbReference type="NCBI Taxonomy" id="1907662"/>
    <lineage>
        <taxon>Bacteria</taxon>
        <taxon>Bacillati</taxon>
        <taxon>Actinomycetota</taxon>
        <taxon>Coriobacteriia</taxon>
        <taxon>Eggerthellales</taxon>
        <taxon>Eggerthellaceae</taxon>
        <taxon>Raoultibacter</taxon>
    </lineage>
</organism>
<dbReference type="GO" id="GO:0005524">
    <property type="term" value="F:ATP binding"/>
    <property type="evidence" value="ECO:0007669"/>
    <property type="project" value="UniProtKB-KW"/>
</dbReference>